<dbReference type="GO" id="GO:0015920">
    <property type="term" value="P:lipopolysaccharide transport"/>
    <property type="evidence" value="ECO:0007669"/>
    <property type="project" value="TreeGrafter"/>
</dbReference>
<keyword evidence="8" id="KW-1185">Reference proteome</keyword>
<evidence type="ECO:0000313" key="7">
    <source>
        <dbReference type="EMBL" id="BBA17185.1"/>
    </source>
</evidence>
<keyword evidence="2" id="KW-1003">Cell membrane</keyword>
<keyword evidence="3 6" id="KW-0812">Transmembrane</keyword>
<name>A0A224ABC8_9FLAO</name>
<sequence length="360" mass="43252">MKIIDRYIIRNFIVTFIFITISLQFLSIIIDISQRMHRLENNKGSIKEALIFYYPFWSIWLINTFSPISVFLSVIFFTSRLTHHSEITAILSSGISFRRLTVPYLISAIIIGIIALIINYYFLPIANKKKNKFHYQYLLNPRYKNKYEKNQTISTQISKNEYIFIRNFSKEKNIGKECVYQKFDGKKLIYILKSKNIFWYKKRKIYILFDYIETKINKNHDFFAIGNYKIKKIPITPDQFLPEEYIAETMNIHELKRFINLKENKRNLNMHLNEYYQRTSLPFSTLIFTILGLSISIKKKGEIAYNMIVGIVLSFFYIFFIEITKIYSNKDYIPSYLSVWFPNVIYGILTFLFYWNRNMN</sequence>
<comment type="subcellular location">
    <subcellularLocation>
        <location evidence="1">Cell membrane</location>
        <topology evidence="1">Multi-pass membrane protein</topology>
    </subcellularLocation>
</comment>
<reference evidence="7 8" key="1">
    <citation type="submission" date="2014-06" db="EMBL/GenBank/DDBJ databases">
        <title>Genome sequence of the intracellular symbiont Blattabacterium cuenoti, strain STAT from the wood feeding cockroach Salganea taiwanensis taiwanensis.</title>
        <authorList>
            <person name="Kinjo Y."/>
            <person name="Ohkuma M."/>
            <person name="Tokuda G."/>
        </authorList>
    </citation>
    <scope>NUCLEOTIDE SEQUENCE [LARGE SCALE GENOMIC DNA]</scope>
    <source>
        <strain evidence="7 8">STAT</strain>
    </source>
</reference>
<gene>
    <name evidence="7" type="ORF">STAT_251</name>
</gene>
<feature type="transmembrane region" description="Helical" evidence="6">
    <location>
        <begin position="303"/>
        <end position="321"/>
    </location>
</feature>
<dbReference type="Proteomes" id="UP000263619">
    <property type="component" value="Chromosome"/>
</dbReference>
<feature type="transmembrane region" description="Helical" evidence="6">
    <location>
        <begin position="51"/>
        <end position="77"/>
    </location>
</feature>
<dbReference type="AlphaFoldDB" id="A0A224ABC8"/>
<dbReference type="RefSeq" id="WP_119305462.1">
    <property type="nucleotide sequence ID" value="NZ_AP014608.1"/>
</dbReference>
<dbReference type="OrthoDB" id="9807977at2"/>
<feature type="transmembrane region" description="Helical" evidence="6">
    <location>
        <begin position="333"/>
        <end position="355"/>
    </location>
</feature>
<evidence type="ECO:0000256" key="2">
    <source>
        <dbReference type="ARBA" id="ARBA00022475"/>
    </source>
</evidence>
<proteinExistence type="predicted"/>
<dbReference type="Pfam" id="PF03739">
    <property type="entry name" value="LptF_LptG"/>
    <property type="match status" value="1"/>
</dbReference>
<keyword evidence="4 6" id="KW-1133">Transmembrane helix</keyword>
<feature type="transmembrane region" description="Helical" evidence="6">
    <location>
        <begin position="102"/>
        <end position="123"/>
    </location>
</feature>
<feature type="transmembrane region" description="Helical" evidence="6">
    <location>
        <begin position="12"/>
        <end position="30"/>
    </location>
</feature>
<accession>A0A224ABC8</accession>
<evidence type="ECO:0000256" key="3">
    <source>
        <dbReference type="ARBA" id="ARBA00022692"/>
    </source>
</evidence>
<feature type="transmembrane region" description="Helical" evidence="6">
    <location>
        <begin position="275"/>
        <end position="297"/>
    </location>
</feature>
<evidence type="ECO:0000256" key="4">
    <source>
        <dbReference type="ARBA" id="ARBA00022989"/>
    </source>
</evidence>
<organism evidence="7 8">
    <name type="scientific">Blattabacterium cuenoti STAT</name>
    <dbReference type="NCBI Taxonomy" id="1457030"/>
    <lineage>
        <taxon>Bacteria</taxon>
        <taxon>Pseudomonadati</taxon>
        <taxon>Bacteroidota</taxon>
        <taxon>Flavobacteriia</taxon>
        <taxon>Flavobacteriales</taxon>
        <taxon>Blattabacteriaceae</taxon>
        <taxon>Blattabacterium</taxon>
    </lineage>
</organism>
<dbReference type="InterPro" id="IPR005495">
    <property type="entry name" value="LptG/LptF_permease"/>
</dbReference>
<dbReference type="PANTHER" id="PTHR33529:SF8">
    <property type="entry name" value="PERMEASE, YJGP_YJGQ FAMILY"/>
    <property type="match status" value="1"/>
</dbReference>
<keyword evidence="5 6" id="KW-0472">Membrane</keyword>
<dbReference type="GO" id="GO:0043190">
    <property type="term" value="C:ATP-binding cassette (ABC) transporter complex"/>
    <property type="evidence" value="ECO:0007669"/>
    <property type="project" value="TreeGrafter"/>
</dbReference>
<evidence type="ECO:0000256" key="1">
    <source>
        <dbReference type="ARBA" id="ARBA00004651"/>
    </source>
</evidence>
<protein>
    <submittedName>
        <fullName evidence="7">YjgP/YjgQ family permease</fullName>
    </submittedName>
</protein>
<evidence type="ECO:0000313" key="8">
    <source>
        <dbReference type="Proteomes" id="UP000263619"/>
    </source>
</evidence>
<evidence type="ECO:0000256" key="6">
    <source>
        <dbReference type="SAM" id="Phobius"/>
    </source>
</evidence>
<dbReference type="EMBL" id="AP014608">
    <property type="protein sequence ID" value="BBA17185.1"/>
    <property type="molecule type" value="Genomic_DNA"/>
</dbReference>
<evidence type="ECO:0000256" key="5">
    <source>
        <dbReference type="ARBA" id="ARBA00023136"/>
    </source>
</evidence>
<dbReference type="PANTHER" id="PTHR33529">
    <property type="entry name" value="SLR0882 PROTEIN-RELATED"/>
    <property type="match status" value="1"/>
</dbReference>